<evidence type="ECO:0000256" key="2">
    <source>
        <dbReference type="ARBA" id="ARBA00023204"/>
    </source>
</evidence>
<organism evidence="4 5">
    <name type="scientific">Papaver nudicaule</name>
    <name type="common">Iceland poppy</name>
    <dbReference type="NCBI Taxonomy" id="74823"/>
    <lineage>
        <taxon>Eukaryota</taxon>
        <taxon>Viridiplantae</taxon>
        <taxon>Streptophyta</taxon>
        <taxon>Embryophyta</taxon>
        <taxon>Tracheophyta</taxon>
        <taxon>Spermatophyta</taxon>
        <taxon>Magnoliopsida</taxon>
        <taxon>Ranunculales</taxon>
        <taxon>Papaveraceae</taxon>
        <taxon>Papaveroideae</taxon>
        <taxon>Papaver</taxon>
    </lineage>
</organism>
<dbReference type="InterPro" id="IPR045261">
    <property type="entry name" value="MORC_ATPase"/>
</dbReference>
<keyword evidence="5" id="KW-1185">Reference proteome</keyword>
<dbReference type="InterPro" id="IPR041006">
    <property type="entry name" value="Morc_S5"/>
</dbReference>
<accession>A0AA41VBN2</accession>
<dbReference type="PANTHER" id="PTHR23336:SF72">
    <property type="entry name" value="PROTEIN MICRORCHIDIA 5"/>
    <property type="match status" value="1"/>
</dbReference>
<feature type="domain" description="Morc S5" evidence="3">
    <location>
        <begin position="126"/>
        <end position="261"/>
    </location>
</feature>
<reference evidence="4" key="1">
    <citation type="submission" date="2022-03" db="EMBL/GenBank/DDBJ databases">
        <title>A functionally conserved STORR gene fusion in Papaver species that diverged 16.8 million years ago.</title>
        <authorList>
            <person name="Catania T."/>
        </authorList>
    </citation>
    <scope>NUCLEOTIDE SEQUENCE</scope>
    <source>
        <strain evidence="4">S-191538</strain>
    </source>
</reference>
<dbReference type="AlphaFoldDB" id="A0AA41VBN2"/>
<dbReference type="GO" id="GO:0016887">
    <property type="term" value="F:ATP hydrolysis activity"/>
    <property type="evidence" value="ECO:0007669"/>
    <property type="project" value="InterPro"/>
</dbReference>
<dbReference type="EMBL" id="JAJJMA010146972">
    <property type="protein sequence ID" value="MCL7034563.1"/>
    <property type="molecule type" value="Genomic_DNA"/>
</dbReference>
<name>A0AA41VBN2_PAPNU</name>
<proteinExistence type="predicted"/>
<evidence type="ECO:0000313" key="5">
    <source>
        <dbReference type="Proteomes" id="UP001177140"/>
    </source>
</evidence>
<evidence type="ECO:0000259" key="3">
    <source>
        <dbReference type="Pfam" id="PF17942"/>
    </source>
</evidence>
<dbReference type="Proteomes" id="UP001177140">
    <property type="component" value="Unassembled WGS sequence"/>
</dbReference>
<evidence type="ECO:0000313" key="4">
    <source>
        <dbReference type="EMBL" id="MCL7034563.1"/>
    </source>
</evidence>
<keyword evidence="2" id="KW-0234">DNA repair</keyword>
<protein>
    <recommendedName>
        <fullName evidence="3">Morc S5 domain-containing protein</fullName>
    </recommendedName>
</protein>
<gene>
    <name evidence="4" type="ORF">MKW94_010590</name>
</gene>
<dbReference type="PANTHER" id="PTHR23336">
    <property type="entry name" value="ZINC FINGER CW-TYPE COILED-COIL DOMAIN PROTEIN 3"/>
    <property type="match status" value="1"/>
</dbReference>
<comment type="caution">
    <text evidence="4">The sequence shown here is derived from an EMBL/GenBank/DDBJ whole genome shotgun (WGS) entry which is preliminary data.</text>
</comment>
<dbReference type="GO" id="GO:0006281">
    <property type="term" value="P:DNA repair"/>
    <property type="evidence" value="ECO:0007669"/>
    <property type="project" value="UniProtKB-KW"/>
</dbReference>
<dbReference type="GO" id="GO:0005634">
    <property type="term" value="C:nucleus"/>
    <property type="evidence" value="ECO:0007669"/>
    <property type="project" value="TreeGrafter"/>
</dbReference>
<dbReference type="Pfam" id="PF17942">
    <property type="entry name" value="Morc6_S5"/>
    <property type="match status" value="1"/>
</dbReference>
<keyword evidence="1" id="KW-0227">DNA damage</keyword>
<sequence>MRVGADVIVFSRCPGKDGRSPTQSIGLLSYTFLTSTGKEDIVKLETIVQWSPYESEADLLEQFNYIKDQGTRIIIYNLWEDEEGALELDFDSDIHDIQIRGVNRDEKKIQMAKDYHNSRICLTYKHSLRSYSSILYLRRPQNFRIVLRGKDVVHHNIVSDMSRIEDIKYKPKGENADMGVVGKMGFHKDAKDHLDIQGFNVYHRNRLIKPFLKVWNTPSSGGRGVIGLLEANFVKPAHDKQDFERTNVLSRLESKLAKTQKRSII</sequence>
<evidence type="ECO:0000256" key="1">
    <source>
        <dbReference type="ARBA" id="ARBA00022763"/>
    </source>
</evidence>